<dbReference type="GO" id="GO:0016491">
    <property type="term" value="F:oxidoreductase activity"/>
    <property type="evidence" value="ECO:0007669"/>
    <property type="project" value="InterPro"/>
</dbReference>
<feature type="domain" description="FAD-binding FR-type" evidence="4">
    <location>
        <begin position="4"/>
        <end position="102"/>
    </location>
</feature>
<dbReference type="AlphaFoldDB" id="G4QMK5"/>
<dbReference type="GO" id="GO:0050660">
    <property type="term" value="F:flavin adenine dinucleotide binding"/>
    <property type="evidence" value="ECO:0007669"/>
    <property type="project" value="InterPro"/>
</dbReference>
<dbReference type="Pfam" id="PF10418">
    <property type="entry name" value="DHODB_Fe-S_bind"/>
    <property type="match status" value="1"/>
</dbReference>
<organism evidence="5 6">
    <name type="scientific">Glaciecola nitratireducens (strain JCM 12485 / KCTC 12276 / FR1064)</name>
    <dbReference type="NCBI Taxonomy" id="1085623"/>
    <lineage>
        <taxon>Bacteria</taxon>
        <taxon>Pseudomonadati</taxon>
        <taxon>Pseudomonadota</taxon>
        <taxon>Gammaproteobacteria</taxon>
        <taxon>Alteromonadales</taxon>
        <taxon>Alteromonadaceae</taxon>
        <taxon>Brumicola</taxon>
    </lineage>
</organism>
<dbReference type="InterPro" id="IPR001433">
    <property type="entry name" value="OxRdtase_FAD/NAD-bd"/>
</dbReference>
<dbReference type="HOGENOM" id="CLU_003827_1_1_6"/>
<dbReference type="GO" id="GO:0046872">
    <property type="term" value="F:metal ion binding"/>
    <property type="evidence" value="ECO:0007669"/>
    <property type="project" value="UniProtKB-KW"/>
</dbReference>
<name>G4QMK5_GLANF</name>
<keyword evidence="3" id="KW-0479">Metal-binding</keyword>
<dbReference type="CDD" id="cd06221">
    <property type="entry name" value="sulfite_reductase_like"/>
    <property type="match status" value="1"/>
</dbReference>
<keyword evidence="2" id="KW-0274">FAD</keyword>
<dbReference type="PANTHER" id="PTHR43513">
    <property type="entry name" value="DIHYDROOROTATE DEHYDROGENASE B (NAD(+)), ELECTRON TRANSFER SUBUNIT"/>
    <property type="match status" value="1"/>
</dbReference>
<dbReference type="Gene3D" id="2.40.30.10">
    <property type="entry name" value="Translation factors"/>
    <property type="match status" value="1"/>
</dbReference>
<dbReference type="InterPro" id="IPR012165">
    <property type="entry name" value="Cyt_c3_hydrogenase_gsu"/>
</dbReference>
<dbReference type="InterPro" id="IPR017938">
    <property type="entry name" value="Riboflavin_synthase-like_b-brl"/>
</dbReference>
<dbReference type="OrthoDB" id="9796486at2"/>
<evidence type="ECO:0000313" key="6">
    <source>
        <dbReference type="Proteomes" id="UP000009282"/>
    </source>
</evidence>
<feature type="binding site" evidence="3">
    <location>
        <position position="251"/>
    </location>
    <ligand>
        <name>[2Fe-2S] cluster</name>
        <dbReference type="ChEBI" id="CHEBI:190135"/>
    </ligand>
</feature>
<dbReference type="SUPFAM" id="SSF52343">
    <property type="entry name" value="Ferredoxin reductase-like, C-terminal NADP-linked domain"/>
    <property type="match status" value="1"/>
</dbReference>
<dbReference type="RefSeq" id="WP_014109830.1">
    <property type="nucleotide sequence ID" value="NC_016041.1"/>
</dbReference>
<dbReference type="EMBL" id="CP003060">
    <property type="protein sequence ID" value="AEP30957.1"/>
    <property type="molecule type" value="Genomic_DNA"/>
</dbReference>
<dbReference type="eggNOG" id="COG0543">
    <property type="taxonomic scope" value="Bacteria"/>
</dbReference>
<keyword evidence="6" id="KW-1185">Reference proteome</keyword>
<keyword evidence="3" id="KW-0001">2Fe-2S</keyword>
<comment type="cofactor">
    <cofactor evidence="2">
        <name>FAD</name>
        <dbReference type="ChEBI" id="CHEBI:57692"/>
    </cofactor>
    <text evidence="2">Binds 1 FAD per subunit.</text>
</comment>
<dbReference type="PIRSF" id="PIRSF006816">
    <property type="entry name" value="Cyc3_hyd_g"/>
    <property type="match status" value="1"/>
</dbReference>
<feature type="binding site" evidence="3">
    <location>
        <position position="243"/>
    </location>
    <ligand>
        <name>[2Fe-2S] cluster</name>
        <dbReference type="ChEBI" id="CHEBI:190135"/>
    </ligand>
</feature>
<sequence length="283" mass="31376">MLQLTPKTIRIVDFYEDGTDSRHFTFEPKGFAHKEPIAIGQFFMLTVPGAGLAPFTYTSLPDNQGRFTALIRKVGKLTDKLFTLKKGDLLGYNGPHGNGWPVAQIHQKEVLIVAGGCGLAPVSTAIDYLIEAGRAASVTLLYAARDKESQVLKQERARWNSKIKVFETLDTQGDRGHSGLPTQYLSTVLSQCHRQPNMLLTCGPEAMMKDIAKMCLGLGFESSDIWLSIERRMRCGVGLCGHCYIGSSYACKQGPSYCYDELIAFENNHNTGLSGYMEHFQYC</sequence>
<dbReference type="InterPro" id="IPR017927">
    <property type="entry name" value="FAD-bd_FR_type"/>
</dbReference>
<dbReference type="InterPro" id="IPR039261">
    <property type="entry name" value="FNR_nucleotide-bd"/>
</dbReference>
<dbReference type="Pfam" id="PF00970">
    <property type="entry name" value="FAD_binding_6"/>
    <property type="match status" value="1"/>
</dbReference>
<evidence type="ECO:0000259" key="4">
    <source>
        <dbReference type="PROSITE" id="PS51384"/>
    </source>
</evidence>
<feature type="binding site" evidence="2">
    <location>
        <begin position="70"/>
        <end position="72"/>
    </location>
    <ligand>
        <name>FAD</name>
        <dbReference type="ChEBI" id="CHEBI:57692"/>
    </ligand>
</feature>
<evidence type="ECO:0000256" key="3">
    <source>
        <dbReference type="PIRSR" id="PIRSR006816-2"/>
    </source>
</evidence>
<dbReference type="InterPro" id="IPR050353">
    <property type="entry name" value="PyrK_electron_transfer"/>
</dbReference>
<dbReference type="InterPro" id="IPR019480">
    <property type="entry name" value="Dihydroorotate_DH_Fe-S-bd"/>
</dbReference>
<keyword evidence="3" id="KW-0411">Iron-sulfur</keyword>
<dbReference type="InterPro" id="IPR008333">
    <property type="entry name" value="Cbr1-like_FAD-bd_dom"/>
</dbReference>
<reference evidence="5 6" key="1">
    <citation type="journal article" date="2011" name="J. Bacteriol.">
        <title>Complete genome sequence of seawater bacterium Glaciecola nitratireducens FR1064T.</title>
        <authorList>
            <person name="Bian F."/>
            <person name="Qin Q.L."/>
            <person name="Xie B.B."/>
            <person name="Shu Y.L."/>
            <person name="Zhang X.Y."/>
            <person name="Yu Y."/>
            <person name="Chen B."/>
            <person name="Chen X.L."/>
            <person name="Zhou B.C."/>
            <person name="Zhang Y.Z."/>
        </authorList>
    </citation>
    <scope>NUCLEOTIDE SEQUENCE [LARGE SCALE GENOMIC DNA]</scope>
    <source>
        <strain evidence="6">JCM 12485 / KCTC 12276 / FR1064</strain>
    </source>
</reference>
<proteinExistence type="predicted"/>
<gene>
    <name evidence="5" type="ordered locus">GNIT_2860</name>
</gene>
<evidence type="ECO:0000256" key="1">
    <source>
        <dbReference type="ARBA" id="ARBA00034078"/>
    </source>
</evidence>
<keyword evidence="2" id="KW-0285">Flavoprotein</keyword>
<evidence type="ECO:0000256" key="2">
    <source>
        <dbReference type="PIRSR" id="PIRSR006816-1"/>
    </source>
</evidence>
<dbReference type="Gene3D" id="3.40.50.80">
    <property type="entry name" value="Nucleotide-binding domain of ferredoxin-NADP reductase (FNR) module"/>
    <property type="match status" value="1"/>
</dbReference>
<feature type="binding site" evidence="3">
    <location>
        <position position="240"/>
    </location>
    <ligand>
        <name>[2Fe-2S] cluster</name>
        <dbReference type="ChEBI" id="CHEBI:190135"/>
    </ligand>
</feature>
<comment type="cofactor">
    <cofactor evidence="3">
        <name>[2Fe-2S] cluster</name>
        <dbReference type="ChEBI" id="CHEBI:190135"/>
    </cofactor>
    <text evidence="3">Binds 1 [2Fe-2S] cluster per subunit.</text>
</comment>
<dbReference type="Proteomes" id="UP000009282">
    <property type="component" value="Chromosome"/>
</dbReference>
<protein>
    <submittedName>
        <fullName evidence="5">Oxidoreductase FAD/NAD(P)-binding:Oxidoreductase FAD-binding region</fullName>
    </submittedName>
</protein>
<dbReference type="STRING" id="1085623.GNIT_2860"/>
<dbReference type="PRINTS" id="PR00410">
    <property type="entry name" value="PHEHYDRXLASE"/>
</dbReference>
<dbReference type="GO" id="GO:0006221">
    <property type="term" value="P:pyrimidine nucleotide biosynthetic process"/>
    <property type="evidence" value="ECO:0007669"/>
    <property type="project" value="InterPro"/>
</dbReference>
<keyword evidence="3" id="KW-0408">Iron</keyword>
<dbReference type="PANTHER" id="PTHR43513:SF3">
    <property type="entry name" value="DIHYDROOROTATE DEHYDROGENASE B (NAD(+)), ELECTRON TRANSFER SUBUNIT-RELATED"/>
    <property type="match status" value="1"/>
</dbReference>
<dbReference type="PROSITE" id="PS51384">
    <property type="entry name" value="FAD_FR"/>
    <property type="match status" value="1"/>
</dbReference>
<comment type="cofactor">
    <cofactor evidence="1">
        <name>[2Fe-2S] cluster</name>
        <dbReference type="ChEBI" id="CHEBI:190135"/>
    </cofactor>
</comment>
<dbReference type="KEGG" id="gni:GNIT_2860"/>
<dbReference type="SUPFAM" id="SSF63380">
    <property type="entry name" value="Riboflavin synthase domain-like"/>
    <property type="match status" value="1"/>
</dbReference>
<evidence type="ECO:0000313" key="5">
    <source>
        <dbReference type="EMBL" id="AEP30957.1"/>
    </source>
</evidence>
<dbReference type="GO" id="GO:0051537">
    <property type="term" value="F:2 iron, 2 sulfur cluster binding"/>
    <property type="evidence" value="ECO:0007669"/>
    <property type="project" value="UniProtKB-KW"/>
</dbReference>
<accession>G4QMK5</accession>
<feature type="binding site" evidence="3">
    <location>
        <position position="235"/>
    </location>
    <ligand>
        <name>[2Fe-2S] cluster</name>
        <dbReference type="ChEBI" id="CHEBI:190135"/>
    </ligand>
</feature>
<dbReference type="Pfam" id="PF00175">
    <property type="entry name" value="NAD_binding_1"/>
    <property type="match status" value="1"/>
</dbReference>